<protein>
    <submittedName>
        <fullName evidence="1">Uncharacterized protein</fullName>
    </submittedName>
</protein>
<accession>A0A2T9ZKC4</accession>
<organism evidence="1 2">
    <name type="scientific">Smittium megazygosporum</name>
    <dbReference type="NCBI Taxonomy" id="133381"/>
    <lineage>
        <taxon>Eukaryota</taxon>
        <taxon>Fungi</taxon>
        <taxon>Fungi incertae sedis</taxon>
        <taxon>Zoopagomycota</taxon>
        <taxon>Kickxellomycotina</taxon>
        <taxon>Harpellomycetes</taxon>
        <taxon>Harpellales</taxon>
        <taxon>Legeriomycetaceae</taxon>
        <taxon>Smittium</taxon>
    </lineage>
</organism>
<proteinExistence type="predicted"/>
<keyword evidence="2" id="KW-1185">Reference proteome</keyword>
<evidence type="ECO:0000313" key="2">
    <source>
        <dbReference type="Proteomes" id="UP000245609"/>
    </source>
</evidence>
<dbReference type="Proteomes" id="UP000245609">
    <property type="component" value="Unassembled WGS sequence"/>
</dbReference>
<dbReference type="EMBL" id="MBFS01000052">
    <property type="protein sequence ID" value="PVV05000.1"/>
    <property type="molecule type" value="Genomic_DNA"/>
</dbReference>
<sequence length="197" mass="23193">MKLSLSKFYSLCPKNFKKAEERTEYCNIRAAGEKMAKKYEAARRNQNSSLQQISRLRSTVYESQLHKKLLPQIFPSKKFKLNYFMENHGRKQKHLKIYLEKVGYITSRYTEKMQSVVLGSEPRQLWLMACPLSLPDPSKYFNIDFRIKVKRGIRTNKYAPDRTNPLESDTEIMRFRSSNTQRTRVKILRGIGVSLSI</sequence>
<gene>
    <name evidence="1" type="ORF">BB560_000481</name>
</gene>
<name>A0A2T9ZKC4_9FUNG</name>
<reference evidence="1 2" key="1">
    <citation type="journal article" date="2018" name="MBio">
        <title>Comparative Genomics Reveals the Core Gene Toolbox for the Fungus-Insect Symbiosis.</title>
        <authorList>
            <person name="Wang Y."/>
            <person name="Stata M."/>
            <person name="Wang W."/>
            <person name="Stajich J.E."/>
            <person name="White M.M."/>
            <person name="Moncalvo J.M."/>
        </authorList>
    </citation>
    <scope>NUCLEOTIDE SEQUENCE [LARGE SCALE GENOMIC DNA]</scope>
    <source>
        <strain evidence="1 2">SC-DP-2</strain>
    </source>
</reference>
<comment type="caution">
    <text evidence="1">The sequence shown here is derived from an EMBL/GenBank/DDBJ whole genome shotgun (WGS) entry which is preliminary data.</text>
</comment>
<dbReference type="AlphaFoldDB" id="A0A2T9ZKC4"/>
<evidence type="ECO:0000313" key="1">
    <source>
        <dbReference type="EMBL" id="PVV05000.1"/>
    </source>
</evidence>